<comment type="caution">
    <text evidence="2">The sequence shown here is derived from an EMBL/GenBank/DDBJ whole genome shotgun (WGS) entry which is preliminary data.</text>
</comment>
<organism evidence="2 3">
    <name type="scientific">Ligilactobacillus ruminis</name>
    <dbReference type="NCBI Taxonomy" id="1623"/>
    <lineage>
        <taxon>Bacteria</taxon>
        <taxon>Bacillati</taxon>
        <taxon>Bacillota</taxon>
        <taxon>Bacilli</taxon>
        <taxon>Lactobacillales</taxon>
        <taxon>Lactobacillaceae</taxon>
        <taxon>Ligilactobacillus</taxon>
    </lineage>
</organism>
<keyword evidence="1" id="KW-1133">Transmembrane helix</keyword>
<dbReference type="AlphaFoldDB" id="A0A837IMY2"/>
<reference evidence="2 3" key="1">
    <citation type="journal article" date="2015" name="BMC Microbiol.">
        <title>Lactobacillus ruminis strains cluster according to their mammalian gut source.</title>
        <authorList>
            <person name="O' Donnell M.M."/>
            <person name="Harris H.M."/>
            <person name="Lynch D.B."/>
            <person name="Ross R.P."/>
            <person name="O'Toole P.W."/>
        </authorList>
    </citation>
    <scope>NUCLEOTIDE SEQUENCE [LARGE SCALE GENOMIC DNA]</scope>
    <source>
        <strain evidence="2 3">ATCC 27780</strain>
    </source>
</reference>
<dbReference type="Proteomes" id="UP000035618">
    <property type="component" value="Unassembled WGS sequence"/>
</dbReference>
<sequence length="166" mass="18968">MLLNLFIQDLTQIYGQIVNFHQCVRKRQSFCQMQRLTNQRVKLTVEFTAKLFWVISIIASVMHSKNRIRFANDCKSDPVFQFETEFFLSPFLTNRRCFQKIVEIARILVYCCKQYTTGVVCVNDELDVKTGVTDTLPTVLAAAVSKSLMVVVVVGIISLAVVRCFG</sequence>
<dbReference type="EMBL" id="JHAJ01000118">
    <property type="protein sequence ID" value="KLA44607.1"/>
    <property type="molecule type" value="Genomic_DNA"/>
</dbReference>
<keyword evidence="1" id="KW-0812">Transmembrane</keyword>
<proteinExistence type="predicted"/>
<feature type="transmembrane region" description="Helical" evidence="1">
    <location>
        <begin position="139"/>
        <end position="162"/>
    </location>
</feature>
<gene>
    <name evidence="2" type="ORF">LRB_1855</name>
</gene>
<evidence type="ECO:0000313" key="3">
    <source>
        <dbReference type="Proteomes" id="UP000035618"/>
    </source>
</evidence>
<keyword evidence="1" id="KW-0472">Membrane</keyword>
<protein>
    <submittedName>
        <fullName evidence="2">Uncharacterized protein</fullName>
    </submittedName>
</protein>
<evidence type="ECO:0000256" key="1">
    <source>
        <dbReference type="SAM" id="Phobius"/>
    </source>
</evidence>
<evidence type="ECO:0000313" key="2">
    <source>
        <dbReference type="EMBL" id="KLA44607.1"/>
    </source>
</evidence>
<accession>A0A837IMY2</accession>
<name>A0A837IMY2_9LACO</name>